<feature type="region of interest" description="Disordered" evidence="2">
    <location>
        <begin position="107"/>
        <end position="143"/>
    </location>
</feature>
<evidence type="ECO:0000256" key="2">
    <source>
        <dbReference type="SAM" id="MobiDB-lite"/>
    </source>
</evidence>
<accession>A0A151I895</accession>
<dbReference type="AlphaFoldDB" id="A0A151I895"/>
<gene>
    <name evidence="4" type="ORF">ALC62_14802</name>
</gene>
<dbReference type="PROSITE" id="PS50158">
    <property type="entry name" value="ZF_CCHC"/>
    <property type="match status" value="1"/>
</dbReference>
<dbReference type="SUPFAM" id="SSF57756">
    <property type="entry name" value="Retrovirus zinc finger-like domains"/>
    <property type="match status" value="1"/>
</dbReference>
<keyword evidence="5" id="KW-1185">Reference proteome</keyword>
<feature type="compositionally biased region" description="Basic and acidic residues" evidence="2">
    <location>
        <begin position="231"/>
        <end position="243"/>
    </location>
</feature>
<dbReference type="Pfam" id="PF00098">
    <property type="entry name" value="zf-CCHC"/>
    <property type="match status" value="1"/>
</dbReference>
<feature type="region of interest" description="Disordered" evidence="2">
    <location>
        <begin position="215"/>
        <end position="243"/>
    </location>
</feature>
<dbReference type="GO" id="GO:0003676">
    <property type="term" value="F:nucleic acid binding"/>
    <property type="evidence" value="ECO:0007669"/>
    <property type="project" value="InterPro"/>
</dbReference>
<proteinExistence type="predicted"/>
<name>A0A151I895_9HYME</name>
<feature type="compositionally biased region" description="Polar residues" evidence="2">
    <location>
        <begin position="217"/>
        <end position="227"/>
    </location>
</feature>
<dbReference type="InterPro" id="IPR001878">
    <property type="entry name" value="Znf_CCHC"/>
</dbReference>
<evidence type="ECO:0000313" key="4">
    <source>
        <dbReference type="EMBL" id="KYM94572.1"/>
    </source>
</evidence>
<protein>
    <recommendedName>
        <fullName evidence="3">CCHC-type domain-containing protein</fullName>
    </recommendedName>
</protein>
<keyword evidence="1" id="KW-0479">Metal-binding</keyword>
<reference evidence="4 5" key="1">
    <citation type="submission" date="2016-03" db="EMBL/GenBank/DDBJ databases">
        <title>Cyphomyrmex costatus WGS genome.</title>
        <authorList>
            <person name="Nygaard S."/>
            <person name="Hu H."/>
            <person name="Boomsma J."/>
            <person name="Zhang G."/>
        </authorList>
    </citation>
    <scope>NUCLEOTIDE SEQUENCE [LARGE SCALE GENOMIC DNA]</scope>
    <source>
        <strain evidence="4">MS0001</strain>
        <tissue evidence="4">Whole body</tissue>
    </source>
</reference>
<keyword evidence="1" id="KW-0863">Zinc-finger</keyword>
<evidence type="ECO:0000313" key="5">
    <source>
        <dbReference type="Proteomes" id="UP000078542"/>
    </source>
</evidence>
<sequence>MGPINQARNKTGTVLIKCPIKIANLLADKKKIQMGWTSARVTPVPERRMQCFRCLDFGHVVHECKSDTDRSKKCYRCGGENHIARVCENRAKCMICEAAGAPSEHRMGGLTCDPKRRKKVNNVSTGKRRDVPPAASNVSQSKEVLTDGRLPLESHAKEDTTNKDVLTIGPCVNTSESMEVETLKERVRGDEEQPILASLDPLSSQFDWAEECENSRETTSWLDNTPLMQREATRTDVRPSDDE</sequence>
<organism evidence="4 5">
    <name type="scientific">Cyphomyrmex costatus</name>
    <dbReference type="NCBI Taxonomy" id="456900"/>
    <lineage>
        <taxon>Eukaryota</taxon>
        <taxon>Metazoa</taxon>
        <taxon>Ecdysozoa</taxon>
        <taxon>Arthropoda</taxon>
        <taxon>Hexapoda</taxon>
        <taxon>Insecta</taxon>
        <taxon>Pterygota</taxon>
        <taxon>Neoptera</taxon>
        <taxon>Endopterygota</taxon>
        <taxon>Hymenoptera</taxon>
        <taxon>Apocrita</taxon>
        <taxon>Aculeata</taxon>
        <taxon>Formicoidea</taxon>
        <taxon>Formicidae</taxon>
        <taxon>Myrmicinae</taxon>
        <taxon>Cyphomyrmex</taxon>
    </lineage>
</organism>
<evidence type="ECO:0000259" key="3">
    <source>
        <dbReference type="PROSITE" id="PS50158"/>
    </source>
</evidence>
<dbReference type="GO" id="GO:0008270">
    <property type="term" value="F:zinc ion binding"/>
    <property type="evidence" value="ECO:0007669"/>
    <property type="project" value="UniProtKB-KW"/>
</dbReference>
<keyword evidence="1" id="KW-0862">Zinc</keyword>
<dbReference type="InterPro" id="IPR036875">
    <property type="entry name" value="Znf_CCHC_sf"/>
</dbReference>
<dbReference type="Gene3D" id="4.10.60.10">
    <property type="entry name" value="Zinc finger, CCHC-type"/>
    <property type="match status" value="1"/>
</dbReference>
<dbReference type="Proteomes" id="UP000078542">
    <property type="component" value="Unassembled WGS sequence"/>
</dbReference>
<dbReference type="EMBL" id="KQ978374">
    <property type="protein sequence ID" value="KYM94572.1"/>
    <property type="molecule type" value="Genomic_DNA"/>
</dbReference>
<evidence type="ECO:0000256" key="1">
    <source>
        <dbReference type="PROSITE-ProRule" id="PRU00047"/>
    </source>
</evidence>
<feature type="domain" description="CCHC-type" evidence="3">
    <location>
        <begin position="73"/>
        <end position="89"/>
    </location>
</feature>
<dbReference type="SMART" id="SM00343">
    <property type="entry name" value="ZnF_C2HC"/>
    <property type="match status" value="2"/>
</dbReference>